<dbReference type="GeneID" id="105447475"/>
<reference evidence="1" key="2">
    <citation type="submission" date="2021-01" db="UniProtKB">
        <authorList>
            <consortium name="EnsemblMetazoa"/>
        </authorList>
    </citation>
    <scope>IDENTIFICATION</scope>
</reference>
<dbReference type="EnsemblMetazoa" id="XM_030990498">
    <property type="protein sequence ID" value="XP_030846358"/>
    <property type="gene ID" value="LOC105447475"/>
</dbReference>
<reference evidence="2" key="1">
    <citation type="submission" date="2015-02" db="EMBL/GenBank/DDBJ databases">
        <title>Genome sequencing for Strongylocentrotus purpuratus.</title>
        <authorList>
            <person name="Murali S."/>
            <person name="Liu Y."/>
            <person name="Vee V."/>
            <person name="English A."/>
            <person name="Wang M."/>
            <person name="Skinner E."/>
            <person name="Han Y."/>
            <person name="Muzny D.M."/>
            <person name="Worley K.C."/>
            <person name="Gibbs R.A."/>
        </authorList>
    </citation>
    <scope>NUCLEOTIDE SEQUENCE</scope>
</reference>
<dbReference type="Proteomes" id="UP000007110">
    <property type="component" value="Unassembled WGS sequence"/>
</dbReference>
<keyword evidence="2" id="KW-1185">Reference proteome</keyword>
<dbReference type="InParanoid" id="A0A7M7P5L0"/>
<dbReference type="Gene3D" id="3.80.10.10">
    <property type="entry name" value="Ribonuclease Inhibitor"/>
    <property type="match status" value="2"/>
</dbReference>
<dbReference type="PANTHER" id="PTHR24407:SF14">
    <property type="entry name" value="SIR2-LIKE DOMAIN-CONTAINING PROTEIN"/>
    <property type="match status" value="1"/>
</dbReference>
<dbReference type="OrthoDB" id="598311at2759"/>
<sequence>MPNLRSLDLNSLELSDEFYSTMASEASISKIEELTHWGADLGSHASSYYAIGLCSMPNLRSLDLRLVEMSDEFYSTMASEASKAKIEKLTHGNADLGPAASSHYARGLCSMPNLRSLYLEWMKLSDEFYSTMASEASKSNIEELKHENEDLGSAASSHYARGLCSMPNLRSLNLLRVKLSDEFYSMMASEASTSKIQTLSMRGVSITPCRLNSILSLPRLQSLSLDDIRPVDIDNGETLTRQITSESVDELSVDGKHVTSLWNRGLHTSCPRVKTLRLGWSTQENVSSDIVTIACSLFNHLTHLHIQGDLVYPTSVTLDDPVSFCESGITSCPRLTKLSISNVDLFNKKAAEIIQLMKTHVHLTNIELERCRTNTDLDPLISEVNSEGKLTVTTIHGRWYEF</sequence>
<name>A0A7M7P5L0_STRPU</name>
<proteinExistence type="predicted"/>
<dbReference type="RefSeq" id="XP_030846358.1">
    <property type="nucleotide sequence ID" value="XM_030990498.1"/>
</dbReference>
<dbReference type="KEGG" id="spu:105447475"/>
<evidence type="ECO:0000313" key="1">
    <source>
        <dbReference type="EnsemblMetazoa" id="XP_030846358"/>
    </source>
</evidence>
<dbReference type="PANTHER" id="PTHR24407">
    <property type="entry name" value="PROTEIN KINASE DOMAIN-CONTAINING PROTEIN"/>
    <property type="match status" value="1"/>
</dbReference>
<dbReference type="SUPFAM" id="SSF52047">
    <property type="entry name" value="RNI-like"/>
    <property type="match status" value="1"/>
</dbReference>
<dbReference type="AlphaFoldDB" id="A0A7M7P5L0"/>
<accession>A0A7M7P5L0</accession>
<evidence type="ECO:0000313" key="2">
    <source>
        <dbReference type="Proteomes" id="UP000007110"/>
    </source>
</evidence>
<protein>
    <submittedName>
        <fullName evidence="1">Uncharacterized protein</fullName>
    </submittedName>
</protein>
<organism evidence="1 2">
    <name type="scientific">Strongylocentrotus purpuratus</name>
    <name type="common">Purple sea urchin</name>
    <dbReference type="NCBI Taxonomy" id="7668"/>
    <lineage>
        <taxon>Eukaryota</taxon>
        <taxon>Metazoa</taxon>
        <taxon>Echinodermata</taxon>
        <taxon>Eleutherozoa</taxon>
        <taxon>Echinozoa</taxon>
        <taxon>Echinoidea</taxon>
        <taxon>Euechinoidea</taxon>
        <taxon>Echinacea</taxon>
        <taxon>Camarodonta</taxon>
        <taxon>Echinidea</taxon>
        <taxon>Strongylocentrotidae</taxon>
        <taxon>Strongylocentrotus</taxon>
    </lineage>
</organism>
<dbReference type="InterPro" id="IPR032675">
    <property type="entry name" value="LRR_dom_sf"/>
</dbReference>